<evidence type="ECO:0000256" key="1">
    <source>
        <dbReference type="SAM" id="SignalP"/>
    </source>
</evidence>
<feature type="signal peptide" evidence="1">
    <location>
        <begin position="1"/>
        <end position="18"/>
    </location>
</feature>
<accession>A0ABR7X470</accession>
<evidence type="ECO:0000313" key="3">
    <source>
        <dbReference type="Proteomes" id="UP000618754"/>
    </source>
</evidence>
<dbReference type="Gene3D" id="1.25.40.10">
    <property type="entry name" value="Tetratricopeptide repeat domain"/>
    <property type="match status" value="1"/>
</dbReference>
<dbReference type="Proteomes" id="UP000618754">
    <property type="component" value="Unassembled WGS sequence"/>
</dbReference>
<sequence>MRYIILIILCALNLSASAQWWRGDFKKHTRHPQIAQVKDRSLKNYLAAKRPPYNPKTLSAAVIPRSQFNLEINERIVMRAAQHNMRFREYAQASYRFSELAKIYVGENRLSEAKWYYLQSILISKQQSDHQHTINNLVSLALIKADLGDMTQAHQDLTEARDLARNTGRTQDVKMVDEKIKFVQSNKVWLPKSELRYAEAVDTVPKFK</sequence>
<keyword evidence="1" id="KW-0732">Signal</keyword>
<dbReference type="EMBL" id="JACWMW010000002">
    <property type="protein sequence ID" value="MBD1385379.1"/>
    <property type="molecule type" value="Genomic_DNA"/>
</dbReference>
<proteinExistence type="predicted"/>
<feature type="chain" id="PRO_5046422651" description="MalT-like TPR region domain-containing protein" evidence="1">
    <location>
        <begin position="19"/>
        <end position="208"/>
    </location>
</feature>
<keyword evidence="3" id="KW-1185">Reference proteome</keyword>
<comment type="caution">
    <text evidence="2">The sequence shown here is derived from an EMBL/GenBank/DDBJ whole genome shotgun (WGS) entry which is preliminary data.</text>
</comment>
<dbReference type="SUPFAM" id="SSF48452">
    <property type="entry name" value="TPR-like"/>
    <property type="match status" value="1"/>
</dbReference>
<dbReference type="InterPro" id="IPR011990">
    <property type="entry name" value="TPR-like_helical_dom_sf"/>
</dbReference>
<dbReference type="RefSeq" id="WP_191175257.1">
    <property type="nucleotide sequence ID" value="NZ_JACWMW010000002.1"/>
</dbReference>
<organism evidence="2 3">
    <name type="scientific">Mucilaginibacter rigui</name>
    <dbReference type="NCBI Taxonomy" id="534635"/>
    <lineage>
        <taxon>Bacteria</taxon>
        <taxon>Pseudomonadati</taxon>
        <taxon>Bacteroidota</taxon>
        <taxon>Sphingobacteriia</taxon>
        <taxon>Sphingobacteriales</taxon>
        <taxon>Sphingobacteriaceae</taxon>
        <taxon>Mucilaginibacter</taxon>
    </lineage>
</organism>
<gene>
    <name evidence="2" type="ORF">IDJ75_08830</name>
</gene>
<protein>
    <recommendedName>
        <fullName evidence="4">MalT-like TPR region domain-containing protein</fullName>
    </recommendedName>
</protein>
<evidence type="ECO:0008006" key="4">
    <source>
        <dbReference type="Google" id="ProtNLM"/>
    </source>
</evidence>
<name>A0ABR7X470_9SPHI</name>
<evidence type="ECO:0000313" key="2">
    <source>
        <dbReference type="EMBL" id="MBD1385379.1"/>
    </source>
</evidence>
<reference evidence="2 3" key="1">
    <citation type="submission" date="2020-09" db="EMBL/GenBank/DDBJ databases">
        <title>Novel species of Mucilaginibacter isolated from a glacier on the Tibetan Plateau.</title>
        <authorList>
            <person name="Liu Q."/>
            <person name="Xin Y.-H."/>
        </authorList>
    </citation>
    <scope>NUCLEOTIDE SEQUENCE [LARGE SCALE GENOMIC DNA]</scope>
    <source>
        <strain evidence="2 3">CGMCC 1.13878</strain>
    </source>
</reference>